<dbReference type="Pfam" id="PF00772">
    <property type="entry name" value="DnaB"/>
    <property type="match status" value="1"/>
</dbReference>
<evidence type="ECO:0000313" key="14">
    <source>
        <dbReference type="Proteomes" id="UP000604083"/>
    </source>
</evidence>
<name>A0A934VNS9_9BACT</name>
<evidence type="ECO:0000313" key="13">
    <source>
        <dbReference type="EMBL" id="MBK1835381.1"/>
    </source>
</evidence>
<dbReference type="InterPro" id="IPR007694">
    <property type="entry name" value="DNA_helicase_DnaB-like_C"/>
</dbReference>
<keyword evidence="9" id="KW-0413">Isomerase</keyword>
<dbReference type="Gene3D" id="1.10.860.10">
    <property type="entry name" value="DNAb Helicase, Chain A"/>
    <property type="match status" value="1"/>
</dbReference>
<keyword evidence="8" id="KW-0238">DNA-binding</keyword>
<dbReference type="InterPro" id="IPR036185">
    <property type="entry name" value="DNA_heli_DnaB-like_N_sf"/>
</dbReference>
<evidence type="ECO:0000256" key="10">
    <source>
        <dbReference type="ARBA" id="ARBA00044969"/>
    </source>
</evidence>
<organism evidence="13 14">
    <name type="scientific">Roseibacillus ishigakijimensis</name>
    <dbReference type="NCBI Taxonomy" id="454146"/>
    <lineage>
        <taxon>Bacteria</taxon>
        <taxon>Pseudomonadati</taxon>
        <taxon>Verrucomicrobiota</taxon>
        <taxon>Verrucomicrobiia</taxon>
        <taxon>Verrucomicrobiales</taxon>
        <taxon>Verrucomicrobiaceae</taxon>
        <taxon>Roseibacillus</taxon>
    </lineage>
</organism>
<dbReference type="InterPro" id="IPR016136">
    <property type="entry name" value="DNA_helicase_N/primase_C"/>
</dbReference>
<sequence>MSQQVAIPHSPEAEAALVSMLLNEAPELLPKAKAQALTADLFYLPGNRILFDAAHEMTSEGIAIDLASLHCHLENRKQLDAIGGASAIVEAFNAAATSANFNHYAGILRNLKAKRELIEVATKATNEAGDRAGSPEETLKMLTEAAERITGTLSPRKPYKLATEACGEFIRTYEADYGEGSAGIATGITALDTHTGGLKPDQFTVIGGKTSGGKSVLSLQFAAAVLTAGKPVLVFSLEMSAREVFARLVSHLGRIPMDAITLNRKPNKGEIAAMKKHCAHVEAFPLAISDEAGITMAHVEAYSQQFADQHGQEIGLIVVDYIQLLEGGREKGETREQEISRYSRALKRLSKKHHCPVITPSQLNDDGRLRESRAIGQDADNVFIILDDSILISKNRNGRREVTVKAKLNGLFQTFEEH</sequence>
<keyword evidence="6" id="KW-0347">Helicase</keyword>
<dbReference type="EC" id="5.6.2.3" evidence="10"/>
<comment type="caution">
    <text evidence="13">The sequence shown here is derived from an EMBL/GenBank/DDBJ whole genome shotgun (WGS) entry which is preliminary data.</text>
</comment>
<evidence type="ECO:0000256" key="8">
    <source>
        <dbReference type="ARBA" id="ARBA00023125"/>
    </source>
</evidence>
<dbReference type="GO" id="GO:1990077">
    <property type="term" value="C:primosome complex"/>
    <property type="evidence" value="ECO:0007669"/>
    <property type="project" value="UniProtKB-KW"/>
</dbReference>
<proteinExistence type="inferred from homology"/>
<dbReference type="Pfam" id="PF03796">
    <property type="entry name" value="DnaB_C"/>
    <property type="match status" value="1"/>
</dbReference>
<dbReference type="PANTHER" id="PTHR30153:SF2">
    <property type="entry name" value="REPLICATIVE DNA HELICASE"/>
    <property type="match status" value="1"/>
</dbReference>
<keyword evidence="14" id="KW-1185">Reference proteome</keyword>
<evidence type="ECO:0000259" key="12">
    <source>
        <dbReference type="PROSITE" id="PS51199"/>
    </source>
</evidence>
<dbReference type="RefSeq" id="WP_200392815.1">
    <property type="nucleotide sequence ID" value="NZ_JAENIO010000050.1"/>
</dbReference>
<dbReference type="GO" id="GO:0006269">
    <property type="term" value="P:DNA replication, synthesis of primer"/>
    <property type="evidence" value="ECO:0007669"/>
    <property type="project" value="UniProtKB-KW"/>
</dbReference>
<evidence type="ECO:0000256" key="6">
    <source>
        <dbReference type="ARBA" id="ARBA00022806"/>
    </source>
</evidence>
<evidence type="ECO:0000256" key="4">
    <source>
        <dbReference type="ARBA" id="ARBA00022741"/>
    </source>
</evidence>
<dbReference type="EMBL" id="JAENIO010000050">
    <property type="protein sequence ID" value="MBK1835381.1"/>
    <property type="molecule type" value="Genomic_DNA"/>
</dbReference>
<dbReference type="GO" id="GO:0003677">
    <property type="term" value="F:DNA binding"/>
    <property type="evidence" value="ECO:0007669"/>
    <property type="project" value="UniProtKB-KW"/>
</dbReference>
<dbReference type="PANTHER" id="PTHR30153">
    <property type="entry name" value="REPLICATIVE DNA HELICASE DNAB"/>
    <property type="match status" value="1"/>
</dbReference>
<dbReference type="InterPro" id="IPR007693">
    <property type="entry name" value="DNA_helicase_DnaB-like_N"/>
</dbReference>
<evidence type="ECO:0000256" key="7">
    <source>
        <dbReference type="ARBA" id="ARBA00022840"/>
    </source>
</evidence>
<gene>
    <name evidence="13" type="ORF">JIN78_15030</name>
</gene>
<evidence type="ECO:0000256" key="3">
    <source>
        <dbReference type="ARBA" id="ARBA00022705"/>
    </source>
</evidence>
<evidence type="ECO:0000256" key="11">
    <source>
        <dbReference type="ARBA" id="ARBA00048954"/>
    </source>
</evidence>
<dbReference type="AlphaFoldDB" id="A0A934VNS9"/>
<dbReference type="Gene3D" id="3.40.50.300">
    <property type="entry name" value="P-loop containing nucleotide triphosphate hydrolases"/>
    <property type="match status" value="1"/>
</dbReference>
<dbReference type="PROSITE" id="PS51199">
    <property type="entry name" value="SF4_HELICASE"/>
    <property type="match status" value="1"/>
</dbReference>
<dbReference type="GO" id="GO:0016787">
    <property type="term" value="F:hydrolase activity"/>
    <property type="evidence" value="ECO:0007669"/>
    <property type="project" value="UniProtKB-KW"/>
</dbReference>
<dbReference type="GO" id="GO:0005524">
    <property type="term" value="F:ATP binding"/>
    <property type="evidence" value="ECO:0007669"/>
    <property type="project" value="UniProtKB-KW"/>
</dbReference>
<keyword evidence="7" id="KW-0067">ATP-binding</keyword>
<keyword evidence="5" id="KW-0378">Hydrolase</keyword>
<comment type="catalytic activity">
    <reaction evidence="11">
        <text>ATP + H2O = ADP + phosphate + H(+)</text>
        <dbReference type="Rhea" id="RHEA:13065"/>
        <dbReference type="ChEBI" id="CHEBI:15377"/>
        <dbReference type="ChEBI" id="CHEBI:15378"/>
        <dbReference type="ChEBI" id="CHEBI:30616"/>
        <dbReference type="ChEBI" id="CHEBI:43474"/>
        <dbReference type="ChEBI" id="CHEBI:456216"/>
        <dbReference type="EC" id="5.6.2.3"/>
    </reaction>
</comment>
<protein>
    <recommendedName>
        <fullName evidence="10">DNA 5'-3' helicase</fullName>
        <ecNumber evidence="10">5.6.2.3</ecNumber>
    </recommendedName>
</protein>
<dbReference type="SUPFAM" id="SSF52540">
    <property type="entry name" value="P-loop containing nucleoside triphosphate hydrolases"/>
    <property type="match status" value="1"/>
</dbReference>
<accession>A0A934VNS9</accession>
<keyword evidence="2" id="KW-0639">Primosome</keyword>
<feature type="domain" description="SF4 helicase" evidence="12">
    <location>
        <begin position="177"/>
        <end position="418"/>
    </location>
</feature>
<dbReference type="GO" id="GO:0043139">
    <property type="term" value="F:5'-3' DNA helicase activity"/>
    <property type="evidence" value="ECO:0007669"/>
    <property type="project" value="UniProtKB-EC"/>
</dbReference>
<reference evidence="13" key="1">
    <citation type="submission" date="2021-01" db="EMBL/GenBank/DDBJ databases">
        <title>Modified the classification status of verrucomicrobia.</title>
        <authorList>
            <person name="Feng X."/>
        </authorList>
    </citation>
    <scope>NUCLEOTIDE SEQUENCE</scope>
    <source>
        <strain evidence="13">KCTC 12986</strain>
    </source>
</reference>
<dbReference type="Proteomes" id="UP000604083">
    <property type="component" value="Unassembled WGS sequence"/>
</dbReference>
<keyword evidence="4" id="KW-0547">Nucleotide-binding</keyword>
<evidence type="ECO:0000256" key="5">
    <source>
        <dbReference type="ARBA" id="ARBA00022801"/>
    </source>
</evidence>
<evidence type="ECO:0000256" key="9">
    <source>
        <dbReference type="ARBA" id="ARBA00023235"/>
    </source>
</evidence>
<evidence type="ECO:0000256" key="2">
    <source>
        <dbReference type="ARBA" id="ARBA00022515"/>
    </source>
</evidence>
<dbReference type="GO" id="GO:0005829">
    <property type="term" value="C:cytosol"/>
    <property type="evidence" value="ECO:0007669"/>
    <property type="project" value="TreeGrafter"/>
</dbReference>
<dbReference type="InterPro" id="IPR027417">
    <property type="entry name" value="P-loop_NTPase"/>
</dbReference>
<evidence type="ECO:0000256" key="1">
    <source>
        <dbReference type="ARBA" id="ARBA00008428"/>
    </source>
</evidence>
<comment type="similarity">
    <text evidence="1">Belongs to the helicase family. DnaB subfamily.</text>
</comment>
<keyword evidence="3" id="KW-0235">DNA replication</keyword>
<dbReference type="SUPFAM" id="SSF48024">
    <property type="entry name" value="N-terminal domain of DnaB helicase"/>
    <property type="match status" value="1"/>
</dbReference>